<keyword evidence="2" id="KW-0813">Transport</keyword>
<organism evidence="5 6">
    <name type="scientific">Spirosoma agri</name>
    <dbReference type="NCBI Taxonomy" id="1987381"/>
    <lineage>
        <taxon>Bacteria</taxon>
        <taxon>Pseudomonadati</taxon>
        <taxon>Bacteroidota</taxon>
        <taxon>Cytophagia</taxon>
        <taxon>Cytophagales</taxon>
        <taxon>Cytophagaceae</taxon>
        <taxon>Spirosoma</taxon>
    </lineage>
</organism>
<evidence type="ECO:0000313" key="5">
    <source>
        <dbReference type="EMBL" id="NEU70820.1"/>
    </source>
</evidence>
<dbReference type="Gene3D" id="1.10.287.470">
    <property type="entry name" value="Helix hairpin bin"/>
    <property type="match status" value="1"/>
</dbReference>
<dbReference type="Gene3D" id="2.40.50.100">
    <property type="match status" value="1"/>
</dbReference>
<name>A0A6M0IR67_9BACT</name>
<keyword evidence="6" id="KW-1185">Reference proteome</keyword>
<evidence type="ECO:0000256" key="2">
    <source>
        <dbReference type="ARBA" id="ARBA00022448"/>
    </source>
</evidence>
<dbReference type="NCBIfam" id="TIGR01730">
    <property type="entry name" value="RND_mfp"/>
    <property type="match status" value="1"/>
</dbReference>
<protein>
    <submittedName>
        <fullName evidence="5">Efflux RND transporter periplasmic adaptor subunit</fullName>
    </submittedName>
</protein>
<reference evidence="5 6" key="1">
    <citation type="submission" date="2020-02" db="EMBL/GenBank/DDBJ databases">
        <title>Draft genome sequence of two Spirosoma agri KCTC 52727 and Spirosoma terrae KCTC 52035.</title>
        <authorList>
            <person name="Rojas J."/>
            <person name="Ambika Manirajan B."/>
            <person name="Ratering S."/>
            <person name="Suarez C."/>
            <person name="Schnell S."/>
        </authorList>
    </citation>
    <scope>NUCLEOTIDE SEQUENCE [LARGE SCALE GENOMIC DNA]</scope>
    <source>
        <strain evidence="5 6">KCTC 52727</strain>
    </source>
</reference>
<dbReference type="GO" id="GO:0022857">
    <property type="term" value="F:transmembrane transporter activity"/>
    <property type="evidence" value="ECO:0007669"/>
    <property type="project" value="InterPro"/>
</dbReference>
<dbReference type="Gene3D" id="2.40.30.170">
    <property type="match status" value="1"/>
</dbReference>
<dbReference type="RefSeq" id="WP_164044133.1">
    <property type="nucleotide sequence ID" value="NZ_JAAGNZ010000009.1"/>
</dbReference>
<dbReference type="SUPFAM" id="SSF111369">
    <property type="entry name" value="HlyD-like secretion proteins"/>
    <property type="match status" value="1"/>
</dbReference>
<dbReference type="InterPro" id="IPR051909">
    <property type="entry name" value="MFP_Cation_Efflux"/>
</dbReference>
<dbReference type="EMBL" id="JAAGNZ010000009">
    <property type="protein sequence ID" value="NEU70820.1"/>
    <property type="molecule type" value="Genomic_DNA"/>
</dbReference>
<comment type="caution">
    <text evidence="5">The sequence shown here is derived from an EMBL/GenBank/DDBJ whole genome shotgun (WGS) entry which is preliminary data.</text>
</comment>
<dbReference type="AlphaFoldDB" id="A0A6M0IR67"/>
<feature type="chain" id="PRO_5027091843" evidence="4">
    <location>
        <begin position="36"/>
        <end position="414"/>
    </location>
</feature>
<evidence type="ECO:0000256" key="3">
    <source>
        <dbReference type="SAM" id="MobiDB-lite"/>
    </source>
</evidence>
<evidence type="ECO:0000256" key="4">
    <source>
        <dbReference type="SAM" id="SignalP"/>
    </source>
</evidence>
<dbReference type="InterPro" id="IPR006143">
    <property type="entry name" value="RND_pump_MFP"/>
</dbReference>
<feature type="signal peptide" evidence="4">
    <location>
        <begin position="1"/>
        <end position="35"/>
    </location>
</feature>
<dbReference type="PANTHER" id="PTHR30097:SF4">
    <property type="entry name" value="SLR6042 PROTEIN"/>
    <property type="match status" value="1"/>
</dbReference>
<accession>A0A6M0IR67</accession>
<dbReference type="Proteomes" id="UP000477386">
    <property type="component" value="Unassembled WGS sequence"/>
</dbReference>
<feature type="region of interest" description="Disordered" evidence="3">
    <location>
        <begin position="33"/>
        <end position="56"/>
    </location>
</feature>
<sequence length="414" mass="44755">MNIKLHKRILSRYGRQLIGLLLALPLLSGCGSGSATTDTNGSSEQAGKPDSVSAQKDAATAGPIRVSLTQAQYNVAAITVGQPTLRTLSTTLKVNGTIDVPAQNKVSVSVPFGGYIRQINLEPGMRVRKGQALVVLENPDYIQLQQDYLDTKAKLDYADLDYARQQELSRDNVSALKIFQQVRSNRQSLQAQLAGMAQRLAILRINPAKLSADKLTRMVTIPSPVSGFITNVPVNNGRFVNPADVLVEITNVDHLHVQLSIFEKDISRIRTGQIVRFGMGGDASLAHRGEIFLIGKSIAADRTISVLAHPDGYAADFIPGGYVSAQIDVKTQPVSALPESAVVSYEGKALVYVLEKKEANPAVYQFRQIEIKTGVRENGYVAVTLPAAVNPELTPIVLNGAYSLLAKLNNSEEE</sequence>
<comment type="similarity">
    <text evidence="1">Belongs to the membrane fusion protein (MFP) (TC 8.A.1) family.</text>
</comment>
<dbReference type="Gene3D" id="2.40.420.20">
    <property type="match status" value="1"/>
</dbReference>
<proteinExistence type="inferred from homology"/>
<dbReference type="GO" id="GO:0015679">
    <property type="term" value="P:plasma membrane copper ion transport"/>
    <property type="evidence" value="ECO:0007669"/>
    <property type="project" value="TreeGrafter"/>
</dbReference>
<dbReference type="GO" id="GO:0016020">
    <property type="term" value="C:membrane"/>
    <property type="evidence" value="ECO:0007669"/>
    <property type="project" value="InterPro"/>
</dbReference>
<keyword evidence="4" id="KW-0732">Signal</keyword>
<dbReference type="PANTHER" id="PTHR30097">
    <property type="entry name" value="CATION EFFLUX SYSTEM PROTEIN CUSB"/>
    <property type="match status" value="1"/>
</dbReference>
<evidence type="ECO:0000256" key="1">
    <source>
        <dbReference type="ARBA" id="ARBA00009477"/>
    </source>
</evidence>
<feature type="compositionally biased region" description="Polar residues" evidence="3">
    <location>
        <begin position="35"/>
        <end position="45"/>
    </location>
</feature>
<evidence type="ECO:0000313" key="6">
    <source>
        <dbReference type="Proteomes" id="UP000477386"/>
    </source>
</evidence>
<dbReference type="PROSITE" id="PS51257">
    <property type="entry name" value="PROKAR_LIPOPROTEIN"/>
    <property type="match status" value="1"/>
</dbReference>
<dbReference type="GO" id="GO:0060003">
    <property type="term" value="P:copper ion export"/>
    <property type="evidence" value="ECO:0007669"/>
    <property type="project" value="TreeGrafter"/>
</dbReference>
<dbReference type="GO" id="GO:0030313">
    <property type="term" value="C:cell envelope"/>
    <property type="evidence" value="ECO:0007669"/>
    <property type="project" value="TreeGrafter"/>
</dbReference>
<gene>
    <name evidence="5" type="ORF">GK091_28405</name>
</gene>